<dbReference type="Gene3D" id="2.50.20.10">
    <property type="entry name" value="Lipoprotein localisation LolA/LolB/LppX"/>
    <property type="match status" value="1"/>
</dbReference>
<reference evidence="1 2" key="1">
    <citation type="submission" date="2024-12" db="EMBL/GenBank/DDBJ databases">
        <authorList>
            <person name="Lee Y."/>
        </authorList>
    </citation>
    <scope>NUCLEOTIDE SEQUENCE [LARGE SCALE GENOMIC DNA]</scope>
    <source>
        <strain evidence="1 2">03SUJ4</strain>
    </source>
</reference>
<dbReference type="EMBL" id="JBJYXY010000001">
    <property type="protein sequence ID" value="MFN2974846.1"/>
    <property type="molecule type" value="Genomic_DNA"/>
</dbReference>
<dbReference type="RefSeq" id="WP_263413605.1">
    <property type="nucleotide sequence ID" value="NZ_BAABBH010000001.1"/>
</dbReference>
<comment type="caution">
    <text evidence="1">The sequence shown here is derived from an EMBL/GenBank/DDBJ whole genome shotgun (WGS) entry which is preliminary data.</text>
</comment>
<dbReference type="Proteomes" id="UP001634747">
    <property type="component" value="Unassembled WGS sequence"/>
</dbReference>
<sequence length="182" mass="19604">MTVTYQGALSQGEATETVAMTFTAPATKQFTILSATGAQIIRDSVFQRALTAEQTAAGAAAQKASALTLENYTMVLVGREQLPAGTCLVLDVTPKVASEFTYAGRVWVNMTDYAVVRIQGKPAVNPSPWITEGEFTTDFQKVGDFYFPLKTVSSSNLPLGLRAQLTIQYGSYHILGATPLRK</sequence>
<evidence type="ECO:0000313" key="2">
    <source>
        <dbReference type="Proteomes" id="UP001634747"/>
    </source>
</evidence>
<name>A0ABW9KIQ9_9BACT</name>
<evidence type="ECO:0000313" key="1">
    <source>
        <dbReference type="EMBL" id="MFN2974846.1"/>
    </source>
</evidence>
<organism evidence="1 2">
    <name type="scientific">Terriglobus aquaticus</name>
    <dbReference type="NCBI Taxonomy" id="940139"/>
    <lineage>
        <taxon>Bacteria</taxon>
        <taxon>Pseudomonadati</taxon>
        <taxon>Acidobacteriota</taxon>
        <taxon>Terriglobia</taxon>
        <taxon>Terriglobales</taxon>
        <taxon>Acidobacteriaceae</taxon>
        <taxon>Terriglobus</taxon>
    </lineage>
</organism>
<gene>
    <name evidence="1" type="ORF">ACK2TP_03645</name>
</gene>
<protein>
    <recommendedName>
        <fullName evidence="3">DUF3108 domain-containing protein</fullName>
    </recommendedName>
</protein>
<proteinExistence type="predicted"/>
<evidence type="ECO:0008006" key="3">
    <source>
        <dbReference type="Google" id="ProtNLM"/>
    </source>
</evidence>
<accession>A0ABW9KIQ9</accession>
<keyword evidence="2" id="KW-1185">Reference proteome</keyword>